<proteinExistence type="predicted"/>
<keyword evidence="3" id="KW-0812">Transmembrane</keyword>
<dbReference type="PROSITE" id="PS50215">
    <property type="entry name" value="ADAM_MEPRO"/>
    <property type="match status" value="1"/>
</dbReference>
<feature type="domain" description="Peptidase M12B" evidence="5">
    <location>
        <begin position="171"/>
        <end position="393"/>
    </location>
</feature>
<evidence type="ECO:0000256" key="3">
    <source>
        <dbReference type="SAM" id="Phobius"/>
    </source>
</evidence>
<feature type="compositionally biased region" description="Basic and acidic residues" evidence="2">
    <location>
        <begin position="630"/>
        <end position="643"/>
    </location>
</feature>
<dbReference type="Gene3D" id="4.10.70.30">
    <property type="match status" value="1"/>
</dbReference>
<evidence type="ECO:0000259" key="5">
    <source>
        <dbReference type="PROSITE" id="PS50215"/>
    </source>
</evidence>
<feature type="chain" id="PRO_5034089952" description="Peptidase M12B domain-containing protein" evidence="4">
    <location>
        <begin position="23"/>
        <end position="686"/>
    </location>
</feature>
<keyword evidence="7" id="KW-1185">Reference proteome</keyword>
<feature type="region of interest" description="Disordered" evidence="2">
    <location>
        <begin position="609"/>
        <end position="686"/>
    </location>
</feature>
<comment type="caution">
    <text evidence="1">Lacks conserved residue(s) required for the propagation of feature annotation.</text>
</comment>
<reference evidence="6" key="1">
    <citation type="submission" date="2025-08" db="UniProtKB">
        <authorList>
            <consortium name="Ensembl"/>
        </authorList>
    </citation>
    <scope>IDENTIFICATION</scope>
</reference>
<dbReference type="Pfam" id="PF13688">
    <property type="entry name" value="Reprolysin_5"/>
    <property type="match status" value="1"/>
</dbReference>
<feature type="compositionally biased region" description="Basic and acidic residues" evidence="2">
    <location>
        <begin position="653"/>
        <end position="669"/>
    </location>
</feature>
<keyword evidence="4" id="KW-0732">Signal</keyword>
<protein>
    <recommendedName>
        <fullName evidence="5">Peptidase M12B domain-containing protein</fullName>
    </recommendedName>
</protein>
<dbReference type="InterPro" id="IPR001590">
    <property type="entry name" value="Peptidase_M12B"/>
</dbReference>
<evidence type="ECO:0000313" key="7">
    <source>
        <dbReference type="Proteomes" id="UP000694428"/>
    </source>
</evidence>
<feature type="region of interest" description="Disordered" evidence="2">
    <location>
        <begin position="24"/>
        <end position="50"/>
    </location>
</feature>
<dbReference type="Gene3D" id="3.40.390.10">
    <property type="entry name" value="Collagenase (Catalytic Domain)"/>
    <property type="match status" value="1"/>
</dbReference>
<evidence type="ECO:0000256" key="2">
    <source>
        <dbReference type="SAM" id="MobiDB-lite"/>
    </source>
</evidence>
<dbReference type="GO" id="GO:0004222">
    <property type="term" value="F:metalloendopeptidase activity"/>
    <property type="evidence" value="ECO:0007669"/>
    <property type="project" value="InterPro"/>
</dbReference>
<dbReference type="InterPro" id="IPR051489">
    <property type="entry name" value="ADAM_Metalloproteinase"/>
</dbReference>
<name>A0A8C9F760_PAVCR</name>
<dbReference type="Ensembl" id="ENSPSTT00000011013.1">
    <property type="protein sequence ID" value="ENSPSTP00000010492.1"/>
    <property type="gene ID" value="ENSPSTG00000007338.1"/>
</dbReference>
<dbReference type="Pfam" id="PF16698">
    <property type="entry name" value="ADAM17_MPD"/>
    <property type="match status" value="1"/>
</dbReference>
<dbReference type="GO" id="GO:0007219">
    <property type="term" value="P:Notch signaling pathway"/>
    <property type="evidence" value="ECO:0007669"/>
    <property type="project" value="TreeGrafter"/>
</dbReference>
<dbReference type="AlphaFoldDB" id="A0A8C9F760"/>
<dbReference type="CDD" id="cd14246">
    <property type="entry name" value="ADAM17_MPD"/>
    <property type="match status" value="1"/>
</dbReference>
<dbReference type="GO" id="GO:0006509">
    <property type="term" value="P:membrane protein ectodomain proteolysis"/>
    <property type="evidence" value="ECO:0007669"/>
    <property type="project" value="TreeGrafter"/>
</dbReference>
<dbReference type="InterPro" id="IPR032029">
    <property type="entry name" value="ADAM17_MPD"/>
</dbReference>
<evidence type="ECO:0000313" key="6">
    <source>
        <dbReference type="Ensembl" id="ENSPSTP00000010492.1"/>
    </source>
</evidence>
<dbReference type="PANTHER" id="PTHR45702">
    <property type="entry name" value="ADAM10/ADAM17 METALLOPEPTIDASE FAMILY MEMBER"/>
    <property type="match status" value="1"/>
</dbReference>
<feature type="signal peptide" evidence="4">
    <location>
        <begin position="1"/>
        <end position="22"/>
    </location>
</feature>
<dbReference type="InterPro" id="IPR024079">
    <property type="entry name" value="MetalloPept_cat_dom_sf"/>
</dbReference>
<feature type="transmembrane region" description="Helical" evidence="3">
    <location>
        <begin position="529"/>
        <end position="551"/>
    </location>
</feature>
<keyword evidence="3" id="KW-1133">Transmembrane helix</keyword>
<feature type="compositionally biased region" description="Basic and acidic residues" evidence="2">
    <location>
        <begin position="41"/>
        <end position="50"/>
    </location>
</feature>
<reference evidence="6" key="2">
    <citation type="submission" date="2025-09" db="UniProtKB">
        <authorList>
            <consortium name="Ensembl"/>
        </authorList>
    </citation>
    <scope>IDENTIFICATION</scope>
</reference>
<accession>A0A8C9F760</accession>
<sequence length="686" mass="76565">MKLRLWLVSAQVLLWAPGGLQALGRPPREQRYGKGQGGTTGREEVGEERCRGPGGTCEGEWLPCGERNGEEKSRRGWKGRNHGNAVWENLSQLNNGAGMPLWRFIDNVQDERLLVYRSEDIKDFSRLQSPKVCGYLKLNEDELLPKGLEESKQNEASIHRERRAVPDSSKDTCKMLVVADHRFFKYMGRGEESTTINYLIELIDRVDDIYRNTSWDNGAFKGYGIQIEQIIIHSEPKHVEPGEKHYNMAKSYPDDKKDAWDVKMLLEQFSFDIAEKAAHVCLAHLFTYQDFDMGTLGLAYVGSPRPNSHGGICPKAYHSPIVRKDIYLNSGLTSTKNYGKTILTKVGEYPLQTVSEWCVCLFAGDVFTGVVMMFCALSACWTPAAVTVTSPNFLLSVTKHPISLRLTYFCALFFCHLVNLPPPTGHGRAERCCATMWSCMGSSAQGIIPCSGDALMGLCCFTAETDNSCKVCCRDEQDRCTPYVDANDQFLFLRKGKPCTVGFCDTNVSVRGLIMGLNRFAGKFLADNIVGSVLVFSLLFWIPLSILVHCVDKKLDKQYEENNKSLFCASNAEVPSSLDSASVRIVKPFPAAQPTSRHQPLQPIVAAPAPAAAPKQDHQRMDTIQEDPSTDSHIDEDGFEKDPFPNSSSAAKSFEDLTEHPVTRSEKASSFKLQRQNRVDSKETEC</sequence>
<feature type="compositionally biased region" description="Basic and acidic residues" evidence="2">
    <location>
        <begin position="677"/>
        <end position="686"/>
    </location>
</feature>
<dbReference type="GO" id="GO:0005886">
    <property type="term" value="C:plasma membrane"/>
    <property type="evidence" value="ECO:0007669"/>
    <property type="project" value="TreeGrafter"/>
</dbReference>
<evidence type="ECO:0000256" key="4">
    <source>
        <dbReference type="SAM" id="SignalP"/>
    </source>
</evidence>
<dbReference type="PANTHER" id="PTHR45702:SF6">
    <property type="entry name" value="DISINTEGRIN AND METALLOPROTEINASE DOMAIN-CONTAINING PROTEIN 17"/>
    <property type="match status" value="1"/>
</dbReference>
<dbReference type="SUPFAM" id="SSF55486">
    <property type="entry name" value="Metalloproteases ('zincins'), catalytic domain"/>
    <property type="match status" value="1"/>
</dbReference>
<organism evidence="6 7">
    <name type="scientific">Pavo cristatus</name>
    <name type="common">Indian peafowl</name>
    <name type="synonym">Blue peafowl</name>
    <dbReference type="NCBI Taxonomy" id="9049"/>
    <lineage>
        <taxon>Eukaryota</taxon>
        <taxon>Metazoa</taxon>
        <taxon>Chordata</taxon>
        <taxon>Craniata</taxon>
        <taxon>Vertebrata</taxon>
        <taxon>Euteleostomi</taxon>
        <taxon>Archelosauria</taxon>
        <taxon>Archosauria</taxon>
        <taxon>Dinosauria</taxon>
        <taxon>Saurischia</taxon>
        <taxon>Theropoda</taxon>
        <taxon>Coelurosauria</taxon>
        <taxon>Aves</taxon>
        <taxon>Neognathae</taxon>
        <taxon>Galloanserae</taxon>
        <taxon>Galliformes</taxon>
        <taxon>Phasianidae</taxon>
        <taxon>Phasianinae</taxon>
        <taxon>Pavo</taxon>
    </lineage>
</organism>
<evidence type="ECO:0000256" key="1">
    <source>
        <dbReference type="PROSITE-ProRule" id="PRU00276"/>
    </source>
</evidence>
<dbReference type="Proteomes" id="UP000694428">
    <property type="component" value="Unplaced"/>
</dbReference>
<keyword evidence="3" id="KW-0472">Membrane</keyword>